<dbReference type="Gene3D" id="4.10.240.10">
    <property type="entry name" value="Zn(2)-C6 fungal-type DNA-binding domain"/>
    <property type="match status" value="1"/>
</dbReference>
<reference evidence="3" key="1">
    <citation type="journal article" date="2020" name="Stud. Mycol.">
        <title>101 Dothideomycetes genomes: a test case for predicting lifestyles and emergence of pathogens.</title>
        <authorList>
            <person name="Haridas S."/>
            <person name="Albert R."/>
            <person name="Binder M."/>
            <person name="Bloem J."/>
            <person name="Labutti K."/>
            <person name="Salamov A."/>
            <person name="Andreopoulos B."/>
            <person name="Baker S."/>
            <person name="Barry K."/>
            <person name="Bills G."/>
            <person name="Bluhm B."/>
            <person name="Cannon C."/>
            <person name="Castanera R."/>
            <person name="Culley D."/>
            <person name="Daum C."/>
            <person name="Ezra D."/>
            <person name="Gonzalez J."/>
            <person name="Henrissat B."/>
            <person name="Kuo A."/>
            <person name="Liang C."/>
            <person name="Lipzen A."/>
            <person name="Lutzoni F."/>
            <person name="Magnuson J."/>
            <person name="Mondo S."/>
            <person name="Nolan M."/>
            <person name="Ohm R."/>
            <person name="Pangilinan J."/>
            <person name="Park H.-J."/>
            <person name="Ramirez L."/>
            <person name="Alfaro M."/>
            <person name="Sun H."/>
            <person name="Tritt A."/>
            <person name="Yoshinaga Y."/>
            <person name="Zwiers L.-H."/>
            <person name="Turgeon B."/>
            <person name="Goodwin S."/>
            <person name="Spatafora J."/>
            <person name="Crous P."/>
            <person name="Grigoriev I."/>
        </authorList>
    </citation>
    <scope>NUCLEOTIDE SEQUENCE</scope>
    <source>
        <strain evidence="3">CBS 123094</strain>
    </source>
</reference>
<keyword evidence="1" id="KW-0539">Nucleus</keyword>
<protein>
    <recommendedName>
        <fullName evidence="2">Zn(2)-C6 fungal-type domain-containing protein</fullName>
    </recommendedName>
</protein>
<dbReference type="EMBL" id="ML977794">
    <property type="protein sequence ID" value="KAF1992800.1"/>
    <property type="molecule type" value="Genomic_DNA"/>
</dbReference>
<gene>
    <name evidence="3" type="ORF">P154DRAFT_148371</name>
</gene>
<evidence type="ECO:0000256" key="1">
    <source>
        <dbReference type="ARBA" id="ARBA00023242"/>
    </source>
</evidence>
<organism evidence="3 4">
    <name type="scientific">Amniculicola lignicola CBS 123094</name>
    <dbReference type="NCBI Taxonomy" id="1392246"/>
    <lineage>
        <taxon>Eukaryota</taxon>
        <taxon>Fungi</taxon>
        <taxon>Dikarya</taxon>
        <taxon>Ascomycota</taxon>
        <taxon>Pezizomycotina</taxon>
        <taxon>Dothideomycetes</taxon>
        <taxon>Pleosporomycetidae</taxon>
        <taxon>Pleosporales</taxon>
        <taxon>Amniculicolaceae</taxon>
        <taxon>Amniculicola</taxon>
    </lineage>
</organism>
<keyword evidence="4" id="KW-1185">Reference proteome</keyword>
<accession>A0A6A5VTU1</accession>
<evidence type="ECO:0000313" key="3">
    <source>
        <dbReference type="EMBL" id="KAF1992800.1"/>
    </source>
</evidence>
<dbReference type="SUPFAM" id="SSF57701">
    <property type="entry name" value="Zn2/Cys6 DNA-binding domain"/>
    <property type="match status" value="1"/>
</dbReference>
<dbReference type="Pfam" id="PF11951">
    <property type="entry name" value="Fungal_trans_2"/>
    <property type="match status" value="1"/>
</dbReference>
<proteinExistence type="predicted"/>
<sequence>MRASGTRRPHRKSRSGCQQCKQKKIKCDEGKPLCGMCVRCQSECSFSGTLSTAPATSASDAGTRLSRASKLQNLSTHSLLPSSPIGGPPSGRGPCLEFNNLELLHFYTSTTSLTLSNRPELQRIWQHVVPRIAFTHDFLLHGILAFSALHLARSQPERKNLLYAEASAHHDIALRGFQSAMLDLIPQNCDACLAFSTIVAAYSWASSNQRGSLFFSDPLNLEEPFHVEWAGLLRGVLTLLNVADEWMASSSMKLVLYPTDPQPADAADPGVSVKLTELRQLWESSPGLFSDDEVAALNVTLALLLEGCVLVRSSFEVDLVTILYAWPIKVPEVFLSMVKMQRPEALIVLAHYSLMLNVANGIWFMQGMSRHLLQTVHSQIGKEWESWIAWPLQELVLAEFNHQAEN</sequence>
<dbReference type="GO" id="GO:0008270">
    <property type="term" value="F:zinc ion binding"/>
    <property type="evidence" value="ECO:0007669"/>
    <property type="project" value="InterPro"/>
</dbReference>
<dbReference type="InterPro" id="IPR021858">
    <property type="entry name" value="Fun_TF"/>
</dbReference>
<dbReference type="GO" id="GO:0001228">
    <property type="term" value="F:DNA-binding transcription activator activity, RNA polymerase II-specific"/>
    <property type="evidence" value="ECO:0007669"/>
    <property type="project" value="TreeGrafter"/>
</dbReference>
<dbReference type="AlphaFoldDB" id="A0A6A5VTU1"/>
<dbReference type="Pfam" id="PF00172">
    <property type="entry name" value="Zn_clus"/>
    <property type="match status" value="1"/>
</dbReference>
<dbReference type="Proteomes" id="UP000799779">
    <property type="component" value="Unassembled WGS sequence"/>
</dbReference>
<name>A0A6A5VTU1_9PLEO</name>
<dbReference type="SMART" id="SM00066">
    <property type="entry name" value="GAL4"/>
    <property type="match status" value="1"/>
</dbReference>
<dbReference type="InterPro" id="IPR053157">
    <property type="entry name" value="Sterol_Uptake_Regulator"/>
</dbReference>
<dbReference type="PANTHER" id="PTHR47784:SF5">
    <property type="entry name" value="STEROL UPTAKE CONTROL PROTEIN 2"/>
    <property type="match status" value="1"/>
</dbReference>
<feature type="domain" description="Zn(2)-C6 fungal-type" evidence="2">
    <location>
        <begin position="16"/>
        <end position="46"/>
    </location>
</feature>
<dbReference type="InterPro" id="IPR001138">
    <property type="entry name" value="Zn2Cys6_DnaBD"/>
</dbReference>
<dbReference type="PROSITE" id="PS00463">
    <property type="entry name" value="ZN2_CY6_FUNGAL_1"/>
    <property type="match status" value="1"/>
</dbReference>
<evidence type="ECO:0000313" key="4">
    <source>
        <dbReference type="Proteomes" id="UP000799779"/>
    </source>
</evidence>
<dbReference type="PROSITE" id="PS50048">
    <property type="entry name" value="ZN2_CY6_FUNGAL_2"/>
    <property type="match status" value="1"/>
</dbReference>
<dbReference type="InterPro" id="IPR036864">
    <property type="entry name" value="Zn2-C6_fun-type_DNA-bd_sf"/>
</dbReference>
<dbReference type="OrthoDB" id="5386330at2759"/>
<dbReference type="PANTHER" id="PTHR47784">
    <property type="entry name" value="STEROL UPTAKE CONTROL PROTEIN 2"/>
    <property type="match status" value="1"/>
</dbReference>
<evidence type="ECO:0000259" key="2">
    <source>
        <dbReference type="PROSITE" id="PS50048"/>
    </source>
</evidence>
<dbReference type="CDD" id="cd00067">
    <property type="entry name" value="GAL4"/>
    <property type="match status" value="1"/>
</dbReference>